<evidence type="ECO:0000259" key="2">
    <source>
        <dbReference type="PROSITE" id="PS50280"/>
    </source>
</evidence>
<dbReference type="Proteomes" id="UP000011087">
    <property type="component" value="Unassembled WGS sequence"/>
</dbReference>
<reference evidence="5" key="2">
    <citation type="submission" date="2012-11" db="EMBL/GenBank/DDBJ databases">
        <authorList>
            <person name="Kuo A."/>
            <person name="Curtis B.A."/>
            <person name="Tanifuji G."/>
            <person name="Burki F."/>
            <person name="Gruber A."/>
            <person name="Irimia M."/>
            <person name="Maruyama S."/>
            <person name="Arias M.C."/>
            <person name="Ball S.G."/>
            <person name="Gile G.H."/>
            <person name="Hirakawa Y."/>
            <person name="Hopkins J.F."/>
            <person name="Rensing S.A."/>
            <person name="Schmutz J."/>
            <person name="Symeonidi A."/>
            <person name="Elias M."/>
            <person name="Eveleigh R.J."/>
            <person name="Herman E.K."/>
            <person name="Klute M.J."/>
            <person name="Nakayama T."/>
            <person name="Obornik M."/>
            <person name="Reyes-Prieto A."/>
            <person name="Armbrust E.V."/>
            <person name="Aves S.J."/>
            <person name="Beiko R.G."/>
            <person name="Coutinho P."/>
            <person name="Dacks J.B."/>
            <person name="Durnford D.G."/>
            <person name="Fast N.M."/>
            <person name="Green B.R."/>
            <person name="Grisdale C."/>
            <person name="Hempe F."/>
            <person name="Henrissat B."/>
            <person name="Hoppner M.P."/>
            <person name="Ishida K.-I."/>
            <person name="Kim E."/>
            <person name="Koreny L."/>
            <person name="Kroth P.G."/>
            <person name="Liu Y."/>
            <person name="Malik S.-B."/>
            <person name="Maier U.G."/>
            <person name="McRose D."/>
            <person name="Mock T."/>
            <person name="Neilson J.A."/>
            <person name="Onodera N.T."/>
            <person name="Poole A.M."/>
            <person name="Pritham E.J."/>
            <person name="Richards T.A."/>
            <person name="Rocap G."/>
            <person name="Roy S.W."/>
            <person name="Sarai C."/>
            <person name="Schaack S."/>
            <person name="Shirato S."/>
            <person name="Slamovits C.H."/>
            <person name="Spencer D.F."/>
            <person name="Suzuki S."/>
            <person name="Worden A.Z."/>
            <person name="Zauner S."/>
            <person name="Barry K."/>
            <person name="Bell C."/>
            <person name="Bharti A.K."/>
            <person name="Crow J.A."/>
            <person name="Grimwood J."/>
            <person name="Kramer R."/>
            <person name="Lindquist E."/>
            <person name="Lucas S."/>
            <person name="Salamov A."/>
            <person name="McFadden G.I."/>
            <person name="Lane C.E."/>
            <person name="Keeling P.J."/>
            <person name="Gray M.W."/>
            <person name="Grigoriev I.V."/>
            <person name="Archibald J.M."/>
        </authorList>
    </citation>
    <scope>NUCLEOTIDE SEQUENCE</scope>
    <source>
        <strain evidence="5">CCMP2712</strain>
    </source>
</reference>
<dbReference type="PROSITE" id="PS50280">
    <property type="entry name" value="SET"/>
    <property type="match status" value="1"/>
</dbReference>
<dbReference type="HOGENOM" id="CLU_991917_0_0_1"/>
<proteinExistence type="predicted"/>
<dbReference type="RefSeq" id="XP_005832141.1">
    <property type="nucleotide sequence ID" value="XM_005832084.1"/>
</dbReference>
<evidence type="ECO:0000256" key="1">
    <source>
        <dbReference type="SAM" id="SignalP"/>
    </source>
</evidence>
<dbReference type="PaxDb" id="55529-EKX45161"/>
<reference evidence="3 5" key="1">
    <citation type="journal article" date="2012" name="Nature">
        <title>Algal genomes reveal evolutionary mosaicism and the fate of nucleomorphs.</title>
        <authorList>
            <consortium name="DOE Joint Genome Institute"/>
            <person name="Curtis B.A."/>
            <person name="Tanifuji G."/>
            <person name="Burki F."/>
            <person name="Gruber A."/>
            <person name="Irimia M."/>
            <person name="Maruyama S."/>
            <person name="Arias M.C."/>
            <person name="Ball S.G."/>
            <person name="Gile G.H."/>
            <person name="Hirakawa Y."/>
            <person name="Hopkins J.F."/>
            <person name="Kuo A."/>
            <person name="Rensing S.A."/>
            <person name="Schmutz J."/>
            <person name="Symeonidi A."/>
            <person name="Elias M."/>
            <person name="Eveleigh R.J."/>
            <person name="Herman E.K."/>
            <person name="Klute M.J."/>
            <person name="Nakayama T."/>
            <person name="Obornik M."/>
            <person name="Reyes-Prieto A."/>
            <person name="Armbrust E.V."/>
            <person name="Aves S.J."/>
            <person name="Beiko R.G."/>
            <person name="Coutinho P."/>
            <person name="Dacks J.B."/>
            <person name="Durnford D.G."/>
            <person name="Fast N.M."/>
            <person name="Green B.R."/>
            <person name="Grisdale C.J."/>
            <person name="Hempel F."/>
            <person name="Henrissat B."/>
            <person name="Hoppner M.P."/>
            <person name="Ishida K."/>
            <person name="Kim E."/>
            <person name="Koreny L."/>
            <person name="Kroth P.G."/>
            <person name="Liu Y."/>
            <person name="Malik S.B."/>
            <person name="Maier U.G."/>
            <person name="McRose D."/>
            <person name="Mock T."/>
            <person name="Neilson J.A."/>
            <person name="Onodera N.T."/>
            <person name="Poole A.M."/>
            <person name="Pritham E.J."/>
            <person name="Richards T.A."/>
            <person name="Rocap G."/>
            <person name="Roy S.W."/>
            <person name="Sarai C."/>
            <person name="Schaack S."/>
            <person name="Shirato S."/>
            <person name="Slamovits C.H."/>
            <person name="Spencer D.F."/>
            <person name="Suzuki S."/>
            <person name="Worden A.Z."/>
            <person name="Zauner S."/>
            <person name="Barry K."/>
            <person name="Bell C."/>
            <person name="Bharti A.K."/>
            <person name="Crow J.A."/>
            <person name="Grimwood J."/>
            <person name="Kramer R."/>
            <person name="Lindquist E."/>
            <person name="Lucas S."/>
            <person name="Salamov A."/>
            <person name="McFadden G.I."/>
            <person name="Lane C.E."/>
            <person name="Keeling P.J."/>
            <person name="Gray M.W."/>
            <person name="Grigoriev I.V."/>
            <person name="Archibald J.M."/>
        </authorList>
    </citation>
    <scope>NUCLEOTIDE SEQUENCE</scope>
    <source>
        <strain evidence="3 5">CCMP2712</strain>
    </source>
</reference>
<feature type="chain" id="PRO_5008771030" description="SET domain-containing protein" evidence="1">
    <location>
        <begin position="20"/>
        <end position="281"/>
    </location>
</feature>
<dbReference type="KEGG" id="gtt:GUITHDRAFT_139093"/>
<accession>L1J9F7</accession>
<dbReference type="Gene3D" id="3.90.1410.10">
    <property type="entry name" value="set domain protein methyltransferase, domain 1"/>
    <property type="match status" value="1"/>
</dbReference>
<dbReference type="PANTHER" id="PTHR13271:SF116">
    <property type="entry name" value="F21J9.27"/>
    <property type="match status" value="1"/>
</dbReference>
<dbReference type="InterPro" id="IPR050600">
    <property type="entry name" value="SETD3_SETD6_MTase"/>
</dbReference>
<dbReference type="AlphaFoldDB" id="L1J9F7"/>
<gene>
    <name evidence="3" type="ORF">GUITHDRAFT_139093</name>
</gene>
<keyword evidence="5" id="KW-1185">Reference proteome</keyword>
<dbReference type="SUPFAM" id="SSF82199">
    <property type="entry name" value="SET domain"/>
    <property type="match status" value="1"/>
</dbReference>
<dbReference type="GO" id="GO:0016279">
    <property type="term" value="F:protein-lysine N-methyltransferase activity"/>
    <property type="evidence" value="ECO:0007669"/>
    <property type="project" value="TreeGrafter"/>
</dbReference>
<dbReference type="STRING" id="905079.L1J9F7"/>
<evidence type="ECO:0000313" key="4">
    <source>
        <dbReference type="EnsemblProtists" id="EKX45161"/>
    </source>
</evidence>
<dbReference type="PANTHER" id="PTHR13271">
    <property type="entry name" value="UNCHARACTERIZED PUTATIVE METHYLTRANSFERASE"/>
    <property type="match status" value="1"/>
</dbReference>
<protein>
    <recommendedName>
        <fullName evidence="2">SET domain-containing protein</fullName>
    </recommendedName>
</protein>
<feature type="domain" description="SET" evidence="2">
    <location>
        <begin position="41"/>
        <end position="259"/>
    </location>
</feature>
<dbReference type="GeneID" id="17301954"/>
<dbReference type="OMA" id="MINHEFF"/>
<sequence length="281" mass="30233">MKSTITTAALFAMMCTSGAMVPNSIPALQTWISSNGGSIHPSVCAKQAGDMQGVGLFVKEGKSVRRGEVMVSIPPKLHLSYEKVVGKDLNTLIDKEVPAEKWDVKLALALLSVASSASAAEGQQWGPYLESLPQTLNNLPIFYKGAALKEKEETYPGISSEVVGRAALLKTVSSSLANAHACLEGLSVRRLAWAYGIATSRSVRLDKKRDGLLLPFVDFANHDFEPNAQIRRSGSSSPSAELVAQRDLSASEQITICYGNLGNQELLLNYGFEITGNKFDK</sequence>
<reference evidence="4" key="3">
    <citation type="submission" date="2015-06" db="UniProtKB">
        <authorList>
            <consortium name="EnsemblProtists"/>
        </authorList>
    </citation>
    <scope>IDENTIFICATION</scope>
</reference>
<feature type="signal peptide" evidence="1">
    <location>
        <begin position="1"/>
        <end position="19"/>
    </location>
</feature>
<dbReference type="EMBL" id="JH993000">
    <property type="protein sequence ID" value="EKX45161.1"/>
    <property type="molecule type" value="Genomic_DNA"/>
</dbReference>
<keyword evidence="1" id="KW-0732">Signal</keyword>
<evidence type="ECO:0000313" key="3">
    <source>
        <dbReference type="EMBL" id="EKX45161.1"/>
    </source>
</evidence>
<dbReference type="EnsemblProtists" id="EKX45161">
    <property type="protein sequence ID" value="EKX45161"/>
    <property type="gene ID" value="GUITHDRAFT_139093"/>
</dbReference>
<dbReference type="InterPro" id="IPR046341">
    <property type="entry name" value="SET_dom_sf"/>
</dbReference>
<organism evidence="3">
    <name type="scientific">Guillardia theta (strain CCMP2712)</name>
    <name type="common">Cryptophyte</name>
    <dbReference type="NCBI Taxonomy" id="905079"/>
    <lineage>
        <taxon>Eukaryota</taxon>
        <taxon>Cryptophyceae</taxon>
        <taxon>Pyrenomonadales</taxon>
        <taxon>Geminigeraceae</taxon>
        <taxon>Guillardia</taxon>
    </lineage>
</organism>
<dbReference type="CDD" id="cd10527">
    <property type="entry name" value="SET_LSMT"/>
    <property type="match status" value="1"/>
</dbReference>
<dbReference type="Pfam" id="PF00856">
    <property type="entry name" value="SET"/>
    <property type="match status" value="1"/>
</dbReference>
<dbReference type="OrthoDB" id="341421at2759"/>
<dbReference type="eggNOG" id="KOG1337">
    <property type="taxonomic scope" value="Eukaryota"/>
</dbReference>
<dbReference type="InterPro" id="IPR001214">
    <property type="entry name" value="SET_dom"/>
</dbReference>
<evidence type="ECO:0000313" key="5">
    <source>
        <dbReference type="Proteomes" id="UP000011087"/>
    </source>
</evidence>
<name>L1J9F7_GUITC</name>